<proteinExistence type="predicted"/>
<dbReference type="EMBL" id="LR798288">
    <property type="protein sequence ID" value="CAB5220643.1"/>
    <property type="molecule type" value="Genomic_DNA"/>
</dbReference>
<protein>
    <submittedName>
        <fullName evidence="2">LT_GEWL domain containing protein</fullName>
    </submittedName>
</protein>
<dbReference type="SUPFAM" id="SSF53955">
    <property type="entry name" value="Lysozyme-like"/>
    <property type="match status" value="1"/>
</dbReference>
<evidence type="ECO:0000259" key="1">
    <source>
        <dbReference type="Pfam" id="PF01464"/>
    </source>
</evidence>
<dbReference type="InterPro" id="IPR023346">
    <property type="entry name" value="Lysozyme-like_dom_sf"/>
</dbReference>
<gene>
    <name evidence="2" type="ORF">UFOVP247_17</name>
</gene>
<accession>A0A6J7X074</accession>
<reference evidence="2" key="1">
    <citation type="submission" date="2020-05" db="EMBL/GenBank/DDBJ databases">
        <authorList>
            <person name="Chiriac C."/>
            <person name="Salcher M."/>
            <person name="Ghai R."/>
            <person name="Kavagutti S V."/>
        </authorList>
    </citation>
    <scope>NUCLEOTIDE SEQUENCE</scope>
</reference>
<name>A0A6J7X074_9CAUD</name>
<evidence type="ECO:0000313" key="2">
    <source>
        <dbReference type="EMBL" id="CAB5220643.1"/>
    </source>
</evidence>
<dbReference type="Pfam" id="PF01464">
    <property type="entry name" value="SLT"/>
    <property type="match status" value="1"/>
</dbReference>
<dbReference type="Gene3D" id="1.10.530.10">
    <property type="match status" value="1"/>
</dbReference>
<feature type="domain" description="Transglycosylase SLT" evidence="1">
    <location>
        <begin position="35"/>
        <end position="130"/>
    </location>
</feature>
<organism evidence="2">
    <name type="scientific">uncultured Caudovirales phage</name>
    <dbReference type="NCBI Taxonomy" id="2100421"/>
    <lineage>
        <taxon>Viruses</taxon>
        <taxon>Duplodnaviria</taxon>
        <taxon>Heunggongvirae</taxon>
        <taxon>Uroviricota</taxon>
        <taxon>Caudoviricetes</taxon>
        <taxon>Peduoviridae</taxon>
        <taxon>Maltschvirus</taxon>
        <taxon>Maltschvirus maltsch</taxon>
    </lineage>
</organism>
<sequence length="147" mass="16243">MKKLILALAIGFSMFVSASEAFSFNQQDQKIKEIIRLQAEKNNIPVDFAYALVYVESRYNPTVRGAKGEYGLGQILCSTAKSMGYVGKCEGLRDPETNLKYTMLYLKSALDQAGGDLCHASAIYSSGNPRKPKRPSAYCKLVLAQMK</sequence>
<dbReference type="InterPro" id="IPR008258">
    <property type="entry name" value="Transglycosylase_SLT_dom_1"/>
</dbReference>